<comment type="caution">
    <text evidence="1">The sequence shown here is derived from an EMBL/GenBank/DDBJ whole genome shotgun (WGS) entry which is preliminary data.</text>
</comment>
<dbReference type="Gene3D" id="3.10.450.50">
    <property type="match status" value="1"/>
</dbReference>
<name>A0ABR7U8J8_9BRAD</name>
<dbReference type="SUPFAM" id="SSF103642">
    <property type="entry name" value="Sec-C motif"/>
    <property type="match status" value="1"/>
</dbReference>
<dbReference type="InterPro" id="IPR027417">
    <property type="entry name" value="P-loop_NTPase"/>
</dbReference>
<protein>
    <submittedName>
        <fullName evidence="1">SEC-C domain-containing protein</fullName>
    </submittedName>
</protein>
<gene>
    <name evidence="1" type="ORF">HA482_19045</name>
</gene>
<dbReference type="RefSeq" id="WP_188104475.1">
    <property type="nucleotide sequence ID" value="NZ_JAANIH010000040.1"/>
</dbReference>
<sequence length="936" mass="102841">MPIAANSIVAALDSRQVVRIEAVHRGFLYQHLYTAACLFGAARVGATKVVVEHDEDVELLTADRQVYLQIKTRQASLVFSDIDDAVDRFAAIRKEHEAGRRKGRPFFAIVANVSPGPQLKRRFAEPAWPTDVAVIWPGGPPAVDSGLPAPQADVNSMFAACCDLAQSLPFAMLAPETLVWKLAGRIMHAAAGLAPHADHSFETAELPGVFEQLVIQLQDFPAPPLRYRPQDNEPPLISPARVRLITGFSGAGKTSWVSQTALHATDVLAYFNATEVPSTALVSTVARELAARLFSKSGGKLGEILFPGATSPQILFAISKNLSDSDLRATVVIDNVHRVSHEDVRSLIELAPHLHFVLLAQPGPAVGALQATLNIVPESLGGWTNETIASEGSFLGCRGDYSAYQRLQVLTAGLPLYVQNALQISANHYDGDVARFCDELEGRTHVVETAQELILSRVFEQFGDSDRRAIGALSLFDVPLSRSEAVTVLSDAYSFSERSTATLLRKLQAAGAAQVFGVDNFKVHDAMRLLGRSYLDDLGPEELRGAQLAIKNLLVDQLPKKNSMQRVSLMLRMFAALGDTEPLIDMATDELFHELGYMTEIAAYLENLAGSAETKAVDRFWALDGLAFADFKKGDLALLDQRLSLMEELIEGNNLGSRERLSLAMKRVNNYARNGDSRRAHEAMEHVINTVPDEPDYLRIAKYNFARAFFSLKDYSGCSNITSALIPEYFDLLGITPEMVIGNNPDKLMPLLKDRESQADDLKHLADTLDLHAMALNRMGTFSGLSRIHAMKFYSMANALDSFVRVGQDLADEFLSRFDYDGALDVFERNLLPAIRSKNLMGHVIPVRSHYAVALAYAGKFAAADTEMARLIPYEQGLSPQGRNELQAQREIIAGLKLKAPPPQWQFPRPTAKYPVNAKCFCGSGKKYKKCHGRQV</sequence>
<dbReference type="Pfam" id="PF02810">
    <property type="entry name" value="SEC-C"/>
    <property type="match status" value="1"/>
</dbReference>
<proteinExistence type="predicted"/>
<organism evidence="1 2">
    <name type="scientific">Bradyrhizobium campsiandrae</name>
    <dbReference type="NCBI Taxonomy" id="1729892"/>
    <lineage>
        <taxon>Bacteria</taxon>
        <taxon>Pseudomonadati</taxon>
        <taxon>Pseudomonadota</taxon>
        <taxon>Alphaproteobacteria</taxon>
        <taxon>Hyphomicrobiales</taxon>
        <taxon>Nitrobacteraceae</taxon>
        <taxon>Bradyrhizobium</taxon>
    </lineage>
</organism>
<evidence type="ECO:0000313" key="1">
    <source>
        <dbReference type="EMBL" id="MBC9980305.1"/>
    </source>
</evidence>
<dbReference type="Proteomes" id="UP000639516">
    <property type="component" value="Unassembled WGS sequence"/>
</dbReference>
<accession>A0ABR7U8J8</accession>
<evidence type="ECO:0000313" key="2">
    <source>
        <dbReference type="Proteomes" id="UP000639516"/>
    </source>
</evidence>
<dbReference type="InterPro" id="IPR004027">
    <property type="entry name" value="SEC_C_motif"/>
</dbReference>
<reference evidence="1 2" key="1">
    <citation type="journal article" date="2020" name="Arch. Microbiol.">
        <title>Bradyrhizobium campsiandrae sp. nov., a nitrogen-fixing bacterial strain isolated from a native leguminous tree from the Amazon adapted to flooded conditions.</title>
        <authorList>
            <person name="Cabral Michel D."/>
            <person name="Martins da Costa E."/>
            <person name="Azarias Guimaraes A."/>
            <person name="Soares de Carvalho T."/>
            <person name="Santos de Castro Caputo P."/>
            <person name="Willems A."/>
            <person name="de Souza Moreira F.M."/>
        </authorList>
    </citation>
    <scope>NUCLEOTIDE SEQUENCE [LARGE SCALE GENOMIC DNA]</scope>
    <source>
        <strain evidence="2">INPA 384B</strain>
    </source>
</reference>
<keyword evidence="2" id="KW-1185">Reference proteome</keyword>
<dbReference type="EMBL" id="JAATTO010000025">
    <property type="protein sequence ID" value="MBC9980305.1"/>
    <property type="molecule type" value="Genomic_DNA"/>
</dbReference>
<dbReference type="SUPFAM" id="SSF52540">
    <property type="entry name" value="P-loop containing nucleoside triphosphate hydrolases"/>
    <property type="match status" value="1"/>
</dbReference>